<name>A0A087UBF3_STEMI</name>
<dbReference type="AlphaFoldDB" id="A0A087UBF3"/>
<accession>A0A087UBF3</accession>
<organism evidence="2 3">
    <name type="scientific">Stegodyphus mimosarum</name>
    <name type="common">African social velvet spider</name>
    <dbReference type="NCBI Taxonomy" id="407821"/>
    <lineage>
        <taxon>Eukaryota</taxon>
        <taxon>Metazoa</taxon>
        <taxon>Ecdysozoa</taxon>
        <taxon>Arthropoda</taxon>
        <taxon>Chelicerata</taxon>
        <taxon>Arachnida</taxon>
        <taxon>Araneae</taxon>
        <taxon>Araneomorphae</taxon>
        <taxon>Entelegynae</taxon>
        <taxon>Eresoidea</taxon>
        <taxon>Eresidae</taxon>
        <taxon>Stegodyphus</taxon>
    </lineage>
</organism>
<reference evidence="2 3" key="1">
    <citation type="submission" date="2013-11" db="EMBL/GenBank/DDBJ databases">
        <title>Genome sequencing of Stegodyphus mimosarum.</title>
        <authorList>
            <person name="Bechsgaard J."/>
        </authorList>
    </citation>
    <scope>NUCLEOTIDE SEQUENCE [LARGE SCALE GENOMIC DNA]</scope>
</reference>
<evidence type="ECO:0000256" key="1">
    <source>
        <dbReference type="SAM" id="MobiDB-lite"/>
    </source>
</evidence>
<feature type="region of interest" description="Disordered" evidence="1">
    <location>
        <begin position="1"/>
        <end position="22"/>
    </location>
</feature>
<protein>
    <submittedName>
        <fullName evidence="2">Uncharacterized protein</fullName>
    </submittedName>
</protein>
<dbReference type="Proteomes" id="UP000054359">
    <property type="component" value="Unassembled WGS sequence"/>
</dbReference>
<sequence length="46" mass="5320">MQGVKRLRRMYHPAQNPATKKEMKIKISSQTMNHSGFPPRPAPIFL</sequence>
<dbReference type="EMBL" id="KK119094">
    <property type="protein sequence ID" value="KFM74692.1"/>
    <property type="molecule type" value="Genomic_DNA"/>
</dbReference>
<feature type="compositionally biased region" description="Basic residues" evidence="1">
    <location>
        <begin position="1"/>
        <end position="11"/>
    </location>
</feature>
<gene>
    <name evidence="2" type="ORF">X975_01180</name>
</gene>
<evidence type="ECO:0000313" key="3">
    <source>
        <dbReference type="Proteomes" id="UP000054359"/>
    </source>
</evidence>
<feature type="non-terminal residue" evidence="2">
    <location>
        <position position="46"/>
    </location>
</feature>
<keyword evidence="3" id="KW-1185">Reference proteome</keyword>
<proteinExistence type="predicted"/>
<evidence type="ECO:0000313" key="2">
    <source>
        <dbReference type="EMBL" id="KFM74692.1"/>
    </source>
</evidence>